<evidence type="ECO:0000256" key="6">
    <source>
        <dbReference type="ARBA" id="ARBA00022485"/>
    </source>
</evidence>
<accession>A0A2T7BKN6</accession>
<keyword evidence="9" id="KW-0378">Hydrolase</keyword>
<evidence type="ECO:0000256" key="12">
    <source>
        <dbReference type="ARBA" id="ARBA00023204"/>
    </source>
</evidence>
<evidence type="ECO:0000256" key="3">
    <source>
        <dbReference type="ARBA" id="ARBA00008343"/>
    </source>
</evidence>
<dbReference type="SMART" id="SM00478">
    <property type="entry name" value="ENDO3c"/>
    <property type="match status" value="1"/>
</dbReference>
<evidence type="ECO:0000256" key="13">
    <source>
        <dbReference type="ARBA" id="ARBA00023295"/>
    </source>
</evidence>
<dbReference type="CDD" id="cd00056">
    <property type="entry name" value="ENDO3c"/>
    <property type="match status" value="1"/>
</dbReference>
<dbReference type="Gene3D" id="1.10.340.30">
    <property type="entry name" value="Hypothetical protein, domain 2"/>
    <property type="match status" value="1"/>
</dbReference>
<evidence type="ECO:0000256" key="8">
    <source>
        <dbReference type="ARBA" id="ARBA00022763"/>
    </source>
</evidence>
<evidence type="ECO:0000256" key="5">
    <source>
        <dbReference type="ARBA" id="ARBA00022023"/>
    </source>
</evidence>
<sequence length="361" mass="41263">MKRAGKAFFTDNLLTWNREINTRTMPWKGEKDPYRIWLSEIILQQTRVEQGWPYYERFIQAYPTVAHLAQAHDDEVFRLWQGLGYYARCRNMLAAAREIATRYHGVFPNTYDAILALKGIGAYTAAAIASFAYGLPHAVLDGNVYRVLARYFGVQTPSDSTAGKKEFTQLAGELLDKKQAGPYNQAIMDFGAVVCKPQAPECPTCPLSTQCLAYNTDRVDQLPVKTKKLVIRQRHFYYIILIYNNQVYIRKRAGKDIWQNLHEFILVETPGPVTLAELQASEAFRHTLPGVQFEVEGLSEQYKQQLTHQTIFARFLTLKGKGRAPKLEGYQLVPRSLLNDYAFPKTIVSYLEQQTTGLTLF</sequence>
<keyword evidence="6" id="KW-0004">4Fe-4S</keyword>
<keyword evidence="7" id="KW-0479">Metal-binding</keyword>
<dbReference type="Proteomes" id="UP000244450">
    <property type="component" value="Unassembled WGS sequence"/>
</dbReference>
<organism evidence="16 17">
    <name type="scientific">Chitinophaga parva</name>
    <dbReference type="NCBI Taxonomy" id="2169414"/>
    <lineage>
        <taxon>Bacteria</taxon>
        <taxon>Pseudomonadati</taxon>
        <taxon>Bacteroidota</taxon>
        <taxon>Chitinophagia</taxon>
        <taxon>Chitinophagales</taxon>
        <taxon>Chitinophagaceae</taxon>
        <taxon>Chitinophaga</taxon>
    </lineage>
</organism>
<dbReference type="Gene3D" id="3.90.79.10">
    <property type="entry name" value="Nucleoside Triphosphate Pyrophosphohydrolase"/>
    <property type="match status" value="1"/>
</dbReference>
<dbReference type="InterPro" id="IPR029119">
    <property type="entry name" value="MutY_C"/>
</dbReference>
<proteinExistence type="inferred from homology"/>
<dbReference type="OrthoDB" id="9802365at2"/>
<dbReference type="Pfam" id="PF00730">
    <property type="entry name" value="HhH-GPD"/>
    <property type="match status" value="1"/>
</dbReference>
<dbReference type="EC" id="3.2.2.31" evidence="4 14"/>
<dbReference type="GO" id="GO:0046872">
    <property type="term" value="F:metal ion binding"/>
    <property type="evidence" value="ECO:0007669"/>
    <property type="project" value="UniProtKB-UniRule"/>
</dbReference>
<dbReference type="PANTHER" id="PTHR42944:SF1">
    <property type="entry name" value="ADENINE DNA GLYCOSYLASE"/>
    <property type="match status" value="1"/>
</dbReference>
<evidence type="ECO:0000256" key="1">
    <source>
        <dbReference type="ARBA" id="ARBA00000843"/>
    </source>
</evidence>
<comment type="caution">
    <text evidence="16">The sequence shown here is derived from an EMBL/GenBank/DDBJ whole genome shotgun (WGS) entry which is preliminary data.</text>
</comment>
<dbReference type="GO" id="GO:0032357">
    <property type="term" value="F:oxidized purine DNA binding"/>
    <property type="evidence" value="ECO:0007669"/>
    <property type="project" value="TreeGrafter"/>
</dbReference>
<dbReference type="InterPro" id="IPR011257">
    <property type="entry name" value="DNA_glycosylase"/>
</dbReference>
<keyword evidence="10 14" id="KW-0408">Iron</keyword>
<dbReference type="AlphaFoldDB" id="A0A2T7BKN6"/>
<dbReference type="InterPro" id="IPR023170">
    <property type="entry name" value="HhH_base_excis_C"/>
</dbReference>
<keyword evidence="17" id="KW-1185">Reference proteome</keyword>
<dbReference type="EMBL" id="QCYK01000001">
    <property type="protein sequence ID" value="PUZ28238.1"/>
    <property type="molecule type" value="Genomic_DNA"/>
</dbReference>
<evidence type="ECO:0000256" key="10">
    <source>
        <dbReference type="ARBA" id="ARBA00023004"/>
    </source>
</evidence>
<dbReference type="GO" id="GO:0006284">
    <property type="term" value="P:base-excision repair"/>
    <property type="evidence" value="ECO:0007669"/>
    <property type="project" value="UniProtKB-UniRule"/>
</dbReference>
<gene>
    <name evidence="16" type="primary">mutY</name>
    <name evidence="16" type="ORF">DCC81_01775</name>
</gene>
<dbReference type="CDD" id="cd03431">
    <property type="entry name" value="NUDIX_DNA_Glycosylase_C-MutY"/>
    <property type="match status" value="1"/>
</dbReference>
<dbReference type="RefSeq" id="WP_108684876.1">
    <property type="nucleotide sequence ID" value="NZ_QCYK01000001.1"/>
</dbReference>
<dbReference type="GO" id="GO:0006298">
    <property type="term" value="P:mismatch repair"/>
    <property type="evidence" value="ECO:0007669"/>
    <property type="project" value="TreeGrafter"/>
</dbReference>
<keyword evidence="13 14" id="KW-0326">Glycosidase</keyword>
<comment type="catalytic activity">
    <reaction evidence="1 14">
        <text>Hydrolyzes free adenine bases from 7,8-dihydro-8-oxoguanine:adenine mismatched double-stranded DNA, leaving an apurinic site.</text>
        <dbReference type="EC" id="3.2.2.31"/>
    </reaction>
</comment>
<keyword evidence="12" id="KW-0234">DNA repair</keyword>
<dbReference type="GO" id="GO:0051539">
    <property type="term" value="F:4 iron, 4 sulfur cluster binding"/>
    <property type="evidence" value="ECO:0007669"/>
    <property type="project" value="UniProtKB-UniRule"/>
</dbReference>
<dbReference type="SUPFAM" id="SSF48150">
    <property type="entry name" value="DNA-glycosylase"/>
    <property type="match status" value="1"/>
</dbReference>
<dbReference type="SUPFAM" id="SSF55811">
    <property type="entry name" value="Nudix"/>
    <property type="match status" value="1"/>
</dbReference>
<evidence type="ECO:0000256" key="14">
    <source>
        <dbReference type="RuleBase" id="RU365096"/>
    </source>
</evidence>
<dbReference type="FunFam" id="1.10.340.30:FF:000002">
    <property type="entry name" value="Adenine DNA glycosylase"/>
    <property type="match status" value="1"/>
</dbReference>
<keyword evidence="8 14" id="KW-0227">DNA damage</keyword>
<dbReference type="InterPro" id="IPR000445">
    <property type="entry name" value="HhH_motif"/>
</dbReference>
<dbReference type="Pfam" id="PF00633">
    <property type="entry name" value="HHH"/>
    <property type="match status" value="1"/>
</dbReference>
<evidence type="ECO:0000256" key="7">
    <source>
        <dbReference type="ARBA" id="ARBA00022723"/>
    </source>
</evidence>
<dbReference type="PANTHER" id="PTHR42944">
    <property type="entry name" value="ADENINE DNA GLYCOSYLASE"/>
    <property type="match status" value="1"/>
</dbReference>
<reference evidence="16 17" key="1">
    <citation type="submission" date="2018-04" db="EMBL/GenBank/DDBJ databases">
        <title>Chitinophaga fuyangensis sp. nov., isolated from soil in a chemical factory.</title>
        <authorList>
            <person name="Chen K."/>
        </authorList>
    </citation>
    <scope>NUCLEOTIDE SEQUENCE [LARGE SCALE GENOMIC DNA]</scope>
    <source>
        <strain evidence="16 17">LY-1</strain>
    </source>
</reference>
<dbReference type="InterPro" id="IPR015797">
    <property type="entry name" value="NUDIX_hydrolase-like_dom_sf"/>
</dbReference>
<name>A0A2T7BKN6_9BACT</name>
<evidence type="ECO:0000256" key="2">
    <source>
        <dbReference type="ARBA" id="ARBA00002933"/>
    </source>
</evidence>
<feature type="domain" description="HhH-GPD" evidence="15">
    <location>
        <begin position="42"/>
        <end position="193"/>
    </location>
</feature>
<evidence type="ECO:0000256" key="11">
    <source>
        <dbReference type="ARBA" id="ARBA00023014"/>
    </source>
</evidence>
<evidence type="ECO:0000313" key="16">
    <source>
        <dbReference type="EMBL" id="PUZ28238.1"/>
    </source>
</evidence>
<dbReference type="GO" id="GO:0000701">
    <property type="term" value="F:purine-specific mismatch base pair DNA N-glycosylase activity"/>
    <property type="evidence" value="ECO:0007669"/>
    <property type="project" value="UniProtKB-EC"/>
</dbReference>
<comment type="function">
    <text evidence="2">Adenine glycosylase active on G-A mispairs. MutY also corrects error-prone DNA synthesis past GO lesions which are due to the oxidatively damaged form of guanine: 7,8-dihydro-8-oxoguanine (8-oxo-dGTP).</text>
</comment>
<dbReference type="GO" id="GO:0035485">
    <property type="term" value="F:adenine/guanine mispair binding"/>
    <property type="evidence" value="ECO:0007669"/>
    <property type="project" value="TreeGrafter"/>
</dbReference>
<evidence type="ECO:0000259" key="15">
    <source>
        <dbReference type="SMART" id="SM00478"/>
    </source>
</evidence>
<dbReference type="GO" id="GO:0034039">
    <property type="term" value="F:8-oxo-7,8-dihydroguanine DNA N-glycosylase activity"/>
    <property type="evidence" value="ECO:0007669"/>
    <property type="project" value="TreeGrafter"/>
</dbReference>
<evidence type="ECO:0000256" key="9">
    <source>
        <dbReference type="ARBA" id="ARBA00022801"/>
    </source>
</evidence>
<dbReference type="Pfam" id="PF14815">
    <property type="entry name" value="NUDIX_4"/>
    <property type="match status" value="1"/>
</dbReference>
<evidence type="ECO:0000256" key="4">
    <source>
        <dbReference type="ARBA" id="ARBA00012045"/>
    </source>
</evidence>
<protein>
    <recommendedName>
        <fullName evidence="5 14">Adenine DNA glycosylase</fullName>
        <ecNumber evidence="4 14">3.2.2.31</ecNumber>
    </recommendedName>
</protein>
<dbReference type="InterPro" id="IPR044298">
    <property type="entry name" value="MIG/MutY"/>
</dbReference>
<dbReference type="NCBIfam" id="TIGR01084">
    <property type="entry name" value="mutY"/>
    <property type="match status" value="1"/>
</dbReference>
<dbReference type="InterPro" id="IPR003265">
    <property type="entry name" value="HhH-GPD_domain"/>
</dbReference>
<comment type="similarity">
    <text evidence="3 14">Belongs to the Nth/MutY family.</text>
</comment>
<dbReference type="InterPro" id="IPR005760">
    <property type="entry name" value="A/G_AdeGlyc_MutY"/>
</dbReference>
<comment type="cofactor">
    <cofactor evidence="14">
        <name>[4Fe-4S] cluster</name>
        <dbReference type="ChEBI" id="CHEBI:49883"/>
    </cofactor>
    <text evidence="14">Binds 1 [4Fe-4S] cluster.</text>
</comment>
<keyword evidence="11" id="KW-0411">Iron-sulfur</keyword>
<evidence type="ECO:0000313" key="17">
    <source>
        <dbReference type="Proteomes" id="UP000244450"/>
    </source>
</evidence>
<dbReference type="Gene3D" id="1.10.1670.10">
    <property type="entry name" value="Helix-hairpin-Helix base-excision DNA repair enzymes (C-terminal)"/>
    <property type="match status" value="1"/>
</dbReference>